<dbReference type="Proteomes" id="UP000002320">
    <property type="component" value="Unassembled WGS sequence"/>
</dbReference>
<dbReference type="InterPro" id="IPR000210">
    <property type="entry name" value="BTB/POZ_dom"/>
</dbReference>
<evidence type="ECO:0000313" key="3">
    <source>
        <dbReference type="EnsemblMetazoa" id="CPIJ000159-PA"/>
    </source>
</evidence>
<dbReference type="EMBL" id="DS231815">
    <property type="protein sequence ID" value="EDS35132.1"/>
    <property type="molecule type" value="Genomic_DNA"/>
</dbReference>
<gene>
    <name evidence="3" type="primary">6031079</name>
    <name evidence="2" type="ORF">CpipJ_CPIJ000159</name>
</gene>
<feature type="domain" description="BTB" evidence="1">
    <location>
        <begin position="115"/>
        <end position="182"/>
    </location>
</feature>
<dbReference type="KEGG" id="cqu:CpipJ_CPIJ000159"/>
<proteinExistence type="predicted"/>
<dbReference type="OrthoDB" id="7759945at2759"/>
<keyword evidence="4" id="KW-1185">Reference proteome</keyword>
<evidence type="ECO:0000313" key="2">
    <source>
        <dbReference type="EMBL" id="EDS35132.1"/>
    </source>
</evidence>
<dbReference type="Pfam" id="PF00651">
    <property type="entry name" value="BTB"/>
    <property type="match status" value="1"/>
</dbReference>
<dbReference type="SMART" id="SM00225">
    <property type="entry name" value="BTB"/>
    <property type="match status" value="1"/>
</dbReference>
<organism>
    <name type="scientific">Culex quinquefasciatus</name>
    <name type="common">Southern house mosquito</name>
    <name type="synonym">Culex pungens</name>
    <dbReference type="NCBI Taxonomy" id="7176"/>
    <lineage>
        <taxon>Eukaryota</taxon>
        <taxon>Metazoa</taxon>
        <taxon>Ecdysozoa</taxon>
        <taxon>Arthropoda</taxon>
        <taxon>Hexapoda</taxon>
        <taxon>Insecta</taxon>
        <taxon>Pterygota</taxon>
        <taxon>Neoptera</taxon>
        <taxon>Endopterygota</taxon>
        <taxon>Diptera</taxon>
        <taxon>Nematocera</taxon>
        <taxon>Culicoidea</taxon>
        <taxon>Culicidae</taxon>
        <taxon>Culicinae</taxon>
        <taxon>Culicini</taxon>
        <taxon>Culex</taxon>
        <taxon>Culex</taxon>
    </lineage>
</organism>
<dbReference type="AlphaFoldDB" id="B0VZP0"/>
<accession>B0VZP0</accession>
<dbReference type="eggNOG" id="KOG1987">
    <property type="taxonomic scope" value="Eukaryota"/>
</dbReference>
<protein>
    <recommendedName>
        <fullName evidence="1">BTB domain-containing protein</fullName>
    </recommendedName>
</protein>
<dbReference type="STRING" id="7176.B0VZP0"/>
<dbReference type="VEuPathDB" id="VectorBase:CPIJ000159"/>
<dbReference type="EnsemblMetazoa" id="CPIJ000159-RA">
    <property type="protein sequence ID" value="CPIJ000159-PA"/>
    <property type="gene ID" value="CPIJ000159"/>
</dbReference>
<reference evidence="2" key="1">
    <citation type="submission" date="2007-03" db="EMBL/GenBank/DDBJ databases">
        <title>Annotation of Culex pipiens quinquefasciatus.</title>
        <authorList>
            <consortium name="The Broad Institute Genome Sequencing Platform"/>
            <person name="Atkinson P.W."/>
            <person name="Hemingway J."/>
            <person name="Christensen B.M."/>
            <person name="Higgs S."/>
            <person name="Kodira C."/>
            <person name="Hannick L."/>
            <person name="Megy K."/>
            <person name="O'Leary S."/>
            <person name="Pearson M."/>
            <person name="Haas B.J."/>
            <person name="Mauceli E."/>
            <person name="Wortman J.R."/>
            <person name="Lee N.H."/>
            <person name="Guigo R."/>
            <person name="Stanke M."/>
            <person name="Alvarado L."/>
            <person name="Amedeo P."/>
            <person name="Antoine C.H."/>
            <person name="Arensburger P."/>
            <person name="Bidwell S.L."/>
            <person name="Crawford M."/>
            <person name="Camaro F."/>
            <person name="Devon K."/>
            <person name="Engels R."/>
            <person name="Hammond M."/>
            <person name="Howarth C."/>
            <person name="Koehrsen M."/>
            <person name="Lawson D."/>
            <person name="Montgomery P."/>
            <person name="Nene V."/>
            <person name="Nusbaum C."/>
            <person name="Puiu D."/>
            <person name="Romero-Severson J."/>
            <person name="Severson D.W."/>
            <person name="Shumway M."/>
            <person name="Sisk P."/>
            <person name="Stolte C."/>
            <person name="Zeng Q."/>
            <person name="Eisenstadt E."/>
            <person name="Fraser-Liggett C."/>
            <person name="Strausberg R."/>
            <person name="Galagan J."/>
            <person name="Birren B."/>
            <person name="Collins F.H."/>
        </authorList>
    </citation>
    <scope>NUCLEOTIDE SEQUENCE [LARGE SCALE GENOMIC DNA]</scope>
    <source>
        <strain evidence="2">JHB</strain>
    </source>
</reference>
<dbReference type="InParanoid" id="B0VZP0"/>
<dbReference type="PANTHER" id="PTHR45774">
    <property type="entry name" value="BTB/POZ DOMAIN-CONTAINING"/>
    <property type="match status" value="1"/>
</dbReference>
<evidence type="ECO:0000313" key="4">
    <source>
        <dbReference type="Proteomes" id="UP000002320"/>
    </source>
</evidence>
<dbReference type="HOGENOM" id="CLU_1220749_0_0_1"/>
<reference evidence="3" key="2">
    <citation type="submission" date="2020-05" db="UniProtKB">
        <authorList>
            <consortium name="EnsemblMetazoa"/>
        </authorList>
    </citation>
    <scope>IDENTIFICATION</scope>
    <source>
        <strain evidence="3">JHB</strain>
    </source>
</reference>
<dbReference type="PROSITE" id="PS50097">
    <property type="entry name" value="BTB"/>
    <property type="match status" value="1"/>
</dbReference>
<sequence length="227" mass="26365">MVLPVGKDSFGDELVICEIPEPYITYFLRQSDTSLITGYRSDRRDNARSFKLAQLIDKLVITHTKSTTARRPQDRDVINYPVINDRFQRRFGKKYNVRTSLNLRTGYLLNNPRFSDARFIVGRERRVIHANRYPLIKASEVFSRMFEESLNPAGSIKVKDIKPKIFLEMLRFIYYGSPNIKNCNVRGLLYAAEKYQLSVLRKLCEMVIASSASNTLKCEHVKDEDVQ</sequence>
<dbReference type="Gene3D" id="3.30.710.10">
    <property type="entry name" value="Potassium Channel Kv1.1, Chain A"/>
    <property type="match status" value="1"/>
</dbReference>
<evidence type="ECO:0000259" key="1">
    <source>
        <dbReference type="PROSITE" id="PS50097"/>
    </source>
</evidence>
<name>B0VZP0_CULQU</name>
<dbReference type="VEuPathDB" id="VectorBase:CQUJHB014758"/>
<dbReference type="SUPFAM" id="SSF54695">
    <property type="entry name" value="POZ domain"/>
    <property type="match status" value="1"/>
</dbReference>
<dbReference type="InterPro" id="IPR011333">
    <property type="entry name" value="SKP1/BTB/POZ_sf"/>
</dbReference>